<accession>A0A450TZV6</accession>
<protein>
    <recommendedName>
        <fullName evidence="1">DUF4815 domain-containing protein</fullName>
    </recommendedName>
</protein>
<dbReference type="InterPro" id="IPR032096">
    <property type="entry name" value="DUF4815"/>
</dbReference>
<dbReference type="Pfam" id="PF16075">
    <property type="entry name" value="DUF4815"/>
    <property type="match status" value="1"/>
</dbReference>
<feature type="domain" description="DUF4815" evidence="1">
    <location>
        <begin position="3"/>
        <end position="50"/>
    </location>
</feature>
<evidence type="ECO:0000313" key="2">
    <source>
        <dbReference type="EMBL" id="VFJ75484.1"/>
    </source>
</evidence>
<dbReference type="AlphaFoldDB" id="A0A450TZV6"/>
<dbReference type="EMBL" id="CAADEZ010000840">
    <property type="protein sequence ID" value="VFJ75511.1"/>
    <property type="molecule type" value="Genomic_DNA"/>
</dbReference>
<proteinExistence type="predicted"/>
<evidence type="ECO:0000313" key="3">
    <source>
        <dbReference type="EMBL" id="VFJ75511.1"/>
    </source>
</evidence>
<reference evidence="3" key="1">
    <citation type="submission" date="2019-02" db="EMBL/GenBank/DDBJ databases">
        <authorList>
            <person name="Gruber-Vodicka R. H."/>
            <person name="Seah K. B. B."/>
        </authorList>
    </citation>
    <scope>NUCLEOTIDE SEQUENCE</scope>
    <source>
        <strain evidence="3">BECK_BZ163</strain>
        <strain evidence="2">BECK_BZ165</strain>
    </source>
</reference>
<evidence type="ECO:0000259" key="1">
    <source>
        <dbReference type="Pfam" id="PF16075"/>
    </source>
</evidence>
<name>A0A450TZV6_9GAMM</name>
<dbReference type="EMBL" id="CAADFA010000849">
    <property type="protein sequence ID" value="VFJ75484.1"/>
    <property type="molecule type" value="Genomic_DNA"/>
</dbReference>
<gene>
    <name evidence="3" type="ORF">BECKFM1743A_GA0114220_108401</name>
    <name evidence="2" type="ORF">BECKFM1743C_GA0114222_108491</name>
</gene>
<organism evidence="3">
    <name type="scientific">Candidatus Kentrum sp. FM</name>
    <dbReference type="NCBI Taxonomy" id="2126340"/>
    <lineage>
        <taxon>Bacteria</taxon>
        <taxon>Pseudomonadati</taxon>
        <taxon>Pseudomonadota</taxon>
        <taxon>Gammaproteobacteria</taxon>
        <taxon>Candidatus Kentrum</taxon>
    </lineage>
</organism>
<sequence>MVYRHRLIIQPDAIDEGSFTVSNAVGDSLVLVDYSWKLPRIDAITLDRTGVDASRS</sequence>